<feature type="transmembrane region" description="Helical" evidence="8">
    <location>
        <begin position="45"/>
        <end position="64"/>
    </location>
</feature>
<feature type="transmembrane region" description="Helical" evidence="8">
    <location>
        <begin position="242"/>
        <end position="263"/>
    </location>
</feature>
<keyword evidence="7 8" id="KW-0472">Membrane</keyword>
<dbReference type="Pfam" id="PF11028">
    <property type="entry name" value="TMEM260-like"/>
    <property type="match status" value="1"/>
</dbReference>
<evidence type="ECO:0000256" key="2">
    <source>
        <dbReference type="ARBA" id="ARBA00022475"/>
    </source>
</evidence>
<evidence type="ECO:0000256" key="4">
    <source>
        <dbReference type="ARBA" id="ARBA00022679"/>
    </source>
</evidence>
<accession>A0ABY4BNG4</accession>
<feature type="transmembrane region" description="Helical" evidence="8">
    <location>
        <begin position="153"/>
        <end position="182"/>
    </location>
</feature>
<keyword evidence="3" id="KW-0328">Glycosyltransferase</keyword>
<keyword evidence="10" id="KW-1185">Reference proteome</keyword>
<feature type="transmembrane region" description="Helical" evidence="8">
    <location>
        <begin position="294"/>
        <end position="313"/>
    </location>
</feature>
<protein>
    <submittedName>
        <fullName evidence="9">DUF2723 domain-containing protein</fullName>
    </submittedName>
</protein>
<organism evidence="9 10">
    <name type="scientific">Chryseobacterium suipulveris</name>
    <dbReference type="NCBI Taxonomy" id="2929800"/>
    <lineage>
        <taxon>Bacteria</taxon>
        <taxon>Pseudomonadati</taxon>
        <taxon>Bacteroidota</taxon>
        <taxon>Flavobacteriia</taxon>
        <taxon>Flavobacteriales</taxon>
        <taxon>Weeksellaceae</taxon>
        <taxon>Chryseobacterium group</taxon>
        <taxon>Chryseobacterium</taxon>
    </lineage>
</organism>
<keyword evidence="5 8" id="KW-0812">Transmembrane</keyword>
<gene>
    <name evidence="9" type="ORF">MTP09_12265</name>
</gene>
<evidence type="ECO:0000256" key="5">
    <source>
        <dbReference type="ARBA" id="ARBA00022692"/>
    </source>
</evidence>
<evidence type="ECO:0000256" key="7">
    <source>
        <dbReference type="ARBA" id="ARBA00023136"/>
    </source>
</evidence>
<dbReference type="RefSeq" id="WP_243548635.1">
    <property type="nucleotide sequence ID" value="NZ_CP094532.1"/>
</dbReference>
<keyword evidence="6 8" id="KW-1133">Transmembrane helix</keyword>
<name>A0ABY4BNG4_9FLAO</name>
<feature type="transmembrane region" description="Helical" evidence="8">
    <location>
        <begin position="320"/>
        <end position="339"/>
    </location>
</feature>
<feature type="transmembrane region" description="Helical" evidence="8">
    <location>
        <begin position="194"/>
        <end position="211"/>
    </location>
</feature>
<dbReference type="PANTHER" id="PTHR33908">
    <property type="entry name" value="MANNOSYLTRANSFERASE YKCB-RELATED"/>
    <property type="match status" value="1"/>
</dbReference>
<evidence type="ECO:0000256" key="6">
    <source>
        <dbReference type="ARBA" id="ARBA00022989"/>
    </source>
</evidence>
<feature type="transmembrane region" description="Helical" evidence="8">
    <location>
        <begin position="102"/>
        <end position="119"/>
    </location>
</feature>
<keyword evidence="4" id="KW-0808">Transferase</keyword>
<comment type="subcellular location">
    <subcellularLocation>
        <location evidence="1">Cell membrane</location>
        <topology evidence="1">Multi-pass membrane protein</topology>
    </subcellularLocation>
</comment>
<feature type="transmembrane region" description="Helical" evidence="8">
    <location>
        <begin position="128"/>
        <end position="147"/>
    </location>
</feature>
<evidence type="ECO:0000256" key="1">
    <source>
        <dbReference type="ARBA" id="ARBA00004651"/>
    </source>
</evidence>
<reference evidence="9 10" key="1">
    <citation type="submission" date="2022-03" db="EMBL/GenBank/DDBJ databases">
        <title>Chryseobacterium sp. isolated from particulate matters in swine house.</title>
        <authorList>
            <person name="Won M."/>
            <person name="Kim S.-J."/>
            <person name="Kwon S.-W."/>
        </authorList>
    </citation>
    <scope>NUCLEOTIDE SEQUENCE [LARGE SCALE GENOMIC DNA]</scope>
    <source>
        <strain evidence="9 10">SC2-2</strain>
    </source>
</reference>
<feature type="transmembrane region" description="Helical" evidence="8">
    <location>
        <begin position="270"/>
        <end position="288"/>
    </location>
</feature>
<dbReference type="PANTHER" id="PTHR33908:SF11">
    <property type="entry name" value="MEMBRANE PROTEIN"/>
    <property type="match status" value="1"/>
</dbReference>
<evidence type="ECO:0000256" key="8">
    <source>
        <dbReference type="SAM" id="Phobius"/>
    </source>
</evidence>
<dbReference type="Proteomes" id="UP000831460">
    <property type="component" value="Chromosome"/>
</dbReference>
<proteinExistence type="predicted"/>
<sequence length="416" mass="48317">MKKEGEFFGAALFFIFLLIYYLGSFSKVPFGDGIGFVTDIEKQEFVFSTNTYAHFLFTNIGVFFQKLFPFIESAEIAKFVTITSAAGTVAVFYWIVSFLGNSFSGFFGAVIFGFSFSFWKNAEIVEIYTLNIFCIALFIFFIIKYLMERREKWLLIGSVILGISMFSHIQNILLIPAFLLVLTRFSDFKTSVKCVAVFTFFLFLLFLIPILNNEPVSGVISSGTALSQINYSGFLKSFVSSFAYLFYNFWYFTVLAFFGMVFLYRSNFKIFIFLIAIAVPVYCFSVFFNVSDNYVFFIPFNFTFAVFIAFGIFALQRKKWIRMLAYTAFLIPALYYVTFKIASQNEKAREFSEKKEYKGGLRYYLLPWMKNNVGILEFTIENRQAPEAMYWMTRSAKEFILLKKAKGYNDKQIKKL</sequence>
<feature type="transmembrane region" description="Helical" evidence="8">
    <location>
        <begin position="7"/>
        <end position="25"/>
    </location>
</feature>
<evidence type="ECO:0000313" key="9">
    <source>
        <dbReference type="EMBL" id="UOE40665.1"/>
    </source>
</evidence>
<dbReference type="EMBL" id="CP094532">
    <property type="protein sequence ID" value="UOE40665.1"/>
    <property type="molecule type" value="Genomic_DNA"/>
</dbReference>
<keyword evidence="2" id="KW-1003">Cell membrane</keyword>
<evidence type="ECO:0000313" key="10">
    <source>
        <dbReference type="Proteomes" id="UP000831460"/>
    </source>
</evidence>
<dbReference type="InterPro" id="IPR021280">
    <property type="entry name" value="TMEM260-like"/>
</dbReference>
<dbReference type="InterPro" id="IPR050297">
    <property type="entry name" value="LipidA_mod_glycosyltrf_83"/>
</dbReference>
<evidence type="ECO:0000256" key="3">
    <source>
        <dbReference type="ARBA" id="ARBA00022676"/>
    </source>
</evidence>